<dbReference type="EMBL" id="ONZP01000246">
    <property type="protein sequence ID" value="SPJ78916.1"/>
    <property type="molecule type" value="Genomic_DNA"/>
</dbReference>
<dbReference type="SUPFAM" id="SSF53335">
    <property type="entry name" value="S-adenosyl-L-methionine-dependent methyltransferases"/>
    <property type="match status" value="1"/>
</dbReference>
<evidence type="ECO:0000313" key="1">
    <source>
        <dbReference type="EMBL" id="SPJ78916.1"/>
    </source>
</evidence>
<keyword evidence="2" id="KW-1185">Reference proteome</keyword>
<accession>A0AAE8MD01</accession>
<proteinExistence type="predicted"/>
<dbReference type="InterPro" id="IPR029063">
    <property type="entry name" value="SAM-dependent_MTases_sf"/>
</dbReference>
<protein>
    <recommendedName>
        <fullName evidence="3">Methyltransferase type 12</fullName>
    </recommendedName>
</protein>
<dbReference type="AlphaFoldDB" id="A0AAE8MD01"/>
<comment type="caution">
    <text evidence="1">The sequence shown here is derived from an EMBL/GenBank/DDBJ whole genome shotgun (WGS) entry which is preliminary data.</text>
</comment>
<name>A0AAE8MD01_9HYPO</name>
<evidence type="ECO:0000313" key="2">
    <source>
        <dbReference type="Proteomes" id="UP001187734"/>
    </source>
</evidence>
<gene>
    <name evidence="1" type="ORF">FTOL_07307</name>
</gene>
<sequence>MANNQHQFSAVHKADFTDLYNQHSPRSYFTTLKPLEYTIPQQVLPLIQKLHQLSCQSATSSAILDVCCSYGINGGLLRHHVDIDTWTAHYTGSDLSSKEQVLADKEFLASRTRPSKPVVLGFDKADHAVRYALDVGLIDAGWAEDLENADPSPELCRALQDVTLVICTGAIGYLSSSTFDRIMAEINRSSKPWVLSTVIRTSSYDEIGTALGEHGLVTEKLPGVVLRQRRFASAQEQSDAVAQVAALGLDPIGFEDKGYLFADVYISRPLAKTSKPPISELAKHLGGIQVVEGDVCN</sequence>
<reference evidence="1" key="1">
    <citation type="submission" date="2018-03" db="EMBL/GenBank/DDBJ databases">
        <authorList>
            <person name="Guldener U."/>
        </authorList>
    </citation>
    <scope>NUCLEOTIDE SEQUENCE</scope>
</reference>
<dbReference type="Proteomes" id="UP001187734">
    <property type="component" value="Unassembled WGS sequence"/>
</dbReference>
<evidence type="ECO:0008006" key="3">
    <source>
        <dbReference type="Google" id="ProtNLM"/>
    </source>
</evidence>
<organism evidence="1 2">
    <name type="scientific">Fusarium torulosum</name>
    <dbReference type="NCBI Taxonomy" id="33205"/>
    <lineage>
        <taxon>Eukaryota</taxon>
        <taxon>Fungi</taxon>
        <taxon>Dikarya</taxon>
        <taxon>Ascomycota</taxon>
        <taxon>Pezizomycotina</taxon>
        <taxon>Sordariomycetes</taxon>
        <taxon>Hypocreomycetidae</taxon>
        <taxon>Hypocreales</taxon>
        <taxon>Nectriaceae</taxon>
        <taxon>Fusarium</taxon>
    </lineage>
</organism>